<keyword evidence="2" id="KW-0521">NADP</keyword>
<keyword evidence="5" id="KW-1185">Reference proteome</keyword>
<dbReference type="OrthoDB" id="5296at2759"/>
<dbReference type="Gene3D" id="3.40.50.720">
    <property type="entry name" value="NAD(P)-binding Rossmann-like Domain"/>
    <property type="match status" value="1"/>
</dbReference>
<reference evidence="6" key="2">
    <citation type="submission" date="2020-04" db="EMBL/GenBank/DDBJ databases">
        <authorList>
            <consortium name="NCBI Genome Project"/>
        </authorList>
    </citation>
    <scope>NUCLEOTIDE SEQUENCE</scope>
    <source>
        <strain evidence="6">CBS 304.34</strain>
    </source>
</reference>
<dbReference type="Proteomes" id="UP000504636">
    <property type="component" value="Unplaced"/>
</dbReference>
<evidence type="ECO:0000313" key="5">
    <source>
        <dbReference type="Proteomes" id="UP000504636"/>
    </source>
</evidence>
<accession>A0A6A6YSX6</accession>
<dbReference type="PRINTS" id="PR00081">
    <property type="entry name" value="GDHRDH"/>
</dbReference>
<dbReference type="GO" id="GO:0005737">
    <property type="term" value="C:cytoplasm"/>
    <property type="evidence" value="ECO:0007669"/>
    <property type="project" value="TreeGrafter"/>
</dbReference>
<sequence length="302" mass="32853">MPHGPVGDFDLNGKIVLITGGGGGIHLELAKLVLAEGAKVIIADLRLQPDGEEFVKAIPKTVFFQETDVAKWAELKNLIKVSEEKFGDVPDVYVAGAGVFEPPSSDFWEDNEDERYAYVDINVNHPLKLTRIAVTALLSKNKKGVVAIMASMAGYMGQDVAPMYCTTKHALIGFTRSMGQTDRSQGVKVVTIAPGIVRTPLWLNHPEKQARYGYTDDIAIDAIDVAKGYMKIIKEGKYPGGTVFETSKAGERTIGTWFVSPPGFDPDTPVEGTSVPQEALDQAYQPINDILKKERGTGKTVK</sequence>
<dbReference type="InterPro" id="IPR002347">
    <property type="entry name" value="SDR_fam"/>
</dbReference>
<dbReference type="InterPro" id="IPR036291">
    <property type="entry name" value="NAD(P)-bd_dom_sf"/>
</dbReference>
<dbReference type="SUPFAM" id="SSF51735">
    <property type="entry name" value="NAD(P)-binding Rossmann-fold domains"/>
    <property type="match status" value="1"/>
</dbReference>
<dbReference type="GO" id="GO:0016616">
    <property type="term" value="F:oxidoreductase activity, acting on the CH-OH group of donors, NAD or NADP as acceptor"/>
    <property type="evidence" value="ECO:0007669"/>
    <property type="project" value="TreeGrafter"/>
</dbReference>
<comment type="similarity">
    <text evidence="1">Belongs to the short-chain dehydrogenases/reductases (SDR) family.</text>
</comment>
<dbReference type="AlphaFoldDB" id="A0A6A6YSX6"/>
<keyword evidence="3" id="KW-0560">Oxidoreductase</keyword>
<evidence type="ECO:0000313" key="6">
    <source>
        <dbReference type="RefSeq" id="XP_033578835.1"/>
    </source>
</evidence>
<dbReference type="GeneID" id="54468819"/>
<dbReference type="Pfam" id="PF00106">
    <property type="entry name" value="adh_short"/>
    <property type="match status" value="1"/>
</dbReference>
<organism evidence="4">
    <name type="scientific">Mytilinidion resinicola</name>
    <dbReference type="NCBI Taxonomy" id="574789"/>
    <lineage>
        <taxon>Eukaryota</taxon>
        <taxon>Fungi</taxon>
        <taxon>Dikarya</taxon>
        <taxon>Ascomycota</taxon>
        <taxon>Pezizomycotina</taxon>
        <taxon>Dothideomycetes</taxon>
        <taxon>Pleosporomycetidae</taxon>
        <taxon>Mytilinidiales</taxon>
        <taxon>Mytilinidiaceae</taxon>
        <taxon>Mytilinidion</taxon>
    </lineage>
</organism>
<gene>
    <name evidence="4 6" type="ORF">BDZ99DRAFT_569822</name>
</gene>
<dbReference type="EMBL" id="MU003698">
    <property type="protein sequence ID" value="KAF2811871.1"/>
    <property type="molecule type" value="Genomic_DNA"/>
</dbReference>
<evidence type="ECO:0000256" key="1">
    <source>
        <dbReference type="ARBA" id="ARBA00006484"/>
    </source>
</evidence>
<dbReference type="PROSITE" id="PS00061">
    <property type="entry name" value="ADH_SHORT"/>
    <property type="match status" value="1"/>
</dbReference>
<dbReference type="PANTHER" id="PTHR44229">
    <property type="entry name" value="15-HYDROXYPROSTAGLANDIN DEHYDROGENASE [NAD(+)]"/>
    <property type="match status" value="1"/>
</dbReference>
<dbReference type="PANTHER" id="PTHR44229:SF4">
    <property type="entry name" value="15-HYDROXYPROSTAGLANDIN DEHYDROGENASE [NAD(+)]"/>
    <property type="match status" value="1"/>
</dbReference>
<name>A0A6A6YSX6_9PEZI</name>
<protein>
    <submittedName>
        <fullName evidence="4 6">NAD(P)-binding protein</fullName>
    </submittedName>
</protein>
<evidence type="ECO:0000256" key="3">
    <source>
        <dbReference type="ARBA" id="ARBA00023002"/>
    </source>
</evidence>
<dbReference type="RefSeq" id="XP_033578835.1">
    <property type="nucleotide sequence ID" value="XM_033727926.1"/>
</dbReference>
<evidence type="ECO:0000256" key="2">
    <source>
        <dbReference type="ARBA" id="ARBA00022857"/>
    </source>
</evidence>
<dbReference type="InterPro" id="IPR020904">
    <property type="entry name" value="Sc_DH/Rdtase_CS"/>
</dbReference>
<proteinExistence type="inferred from homology"/>
<evidence type="ECO:0000313" key="4">
    <source>
        <dbReference type="EMBL" id="KAF2811871.1"/>
    </source>
</evidence>
<reference evidence="4 6" key="1">
    <citation type="journal article" date="2020" name="Stud. Mycol.">
        <title>101 Dothideomycetes genomes: a test case for predicting lifestyles and emergence of pathogens.</title>
        <authorList>
            <person name="Haridas S."/>
            <person name="Albert R."/>
            <person name="Binder M."/>
            <person name="Bloem J."/>
            <person name="Labutti K."/>
            <person name="Salamov A."/>
            <person name="Andreopoulos B."/>
            <person name="Baker S."/>
            <person name="Barry K."/>
            <person name="Bills G."/>
            <person name="Bluhm B."/>
            <person name="Cannon C."/>
            <person name="Castanera R."/>
            <person name="Culley D."/>
            <person name="Daum C."/>
            <person name="Ezra D."/>
            <person name="Gonzalez J."/>
            <person name="Henrissat B."/>
            <person name="Kuo A."/>
            <person name="Liang C."/>
            <person name="Lipzen A."/>
            <person name="Lutzoni F."/>
            <person name="Magnuson J."/>
            <person name="Mondo S."/>
            <person name="Nolan M."/>
            <person name="Ohm R."/>
            <person name="Pangilinan J."/>
            <person name="Park H.-J."/>
            <person name="Ramirez L."/>
            <person name="Alfaro M."/>
            <person name="Sun H."/>
            <person name="Tritt A."/>
            <person name="Yoshinaga Y."/>
            <person name="Zwiers L.-H."/>
            <person name="Turgeon B."/>
            <person name="Goodwin S."/>
            <person name="Spatafora J."/>
            <person name="Crous P."/>
            <person name="Grigoriev I."/>
        </authorList>
    </citation>
    <scope>NUCLEOTIDE SEQUENCE</scope>
    <source>
        <strain evidence="4 6">CBS 304.34</strain>
    </source>
</reference>
<reference evidence="6" key="3">
    <citation type="submission" date="2025-04" db="UniProtKB">
        <authorList>
            <consortium name="RefSeq"/>
        </authorList>
    </citation>
    <scope>IDENTIFICATION</scope>
    <source>
        <strain evidence="6">CBS 304.34</strain>
    </source>
</reference>